<organism evidence="3 4">
    <name type="scientific">Paractinoplanes atraurantiacus</name>
    <dbReference type="NCBI Taxonomy" id="1036182"/>
    <lineage>
        <taxon>Bacteria</taxon>
        <taxon>Bacillati</taxon>
        <taxon>Actinomycetota</taxon>
        <taxon>Actinomycetes</taxon>
        <taxon>Micromonosporales</taxon>
        <taxon>Micromonosporaceae</taxon>
        <taxon>Paractinoplanes</taxon>
    </lineage>
</organism>
<keyword evidence="1" id="KW-0472">Membrane</keyword>
<dbReference type="Pfam" id="PF02517">
    <property type="entry name" value="Rce1-like"/>
    <property type="match status" value="1"/>
</dbReference>
<feature type="transmembrane region" description="Helical" evidence="1">
    <location>
        <begin position="71"/>
        <end position="91"/>
    </location>
</feature>
<feature type="transmembrane region" description="Helical" evidence="1">
    <location>
        <begin position="189"/>
        <end position="213"/>
    </location>
</feature>
<protein>
    <recommendedName>
        <fullName evidence="2">CAAX prenyl protease 2/Lysostaphin resistance protein A-like domain-containing protein</fullName>
    </recommendedName>
</protein>
<feature type="transmembrane region" description="Helical" evidence="1">
    <location>
        <begin position="233"/>
        <end position="249"/>
    </location>
</feature>
<gene>
    <name evidence="3" type="ORF">SAMN05421748_10539</name>
</gene>
<dbReference type="EMBL" id="OBDY01000005">
    <property type="protein sequence ID" value="SNY37124.1"/>
    <property type="molecule type" value="Genomic_DNA"/>
</dbReference>
<dbReference type="GO" id="GO:0004175">
    <property type="term" value="F:endopeptidase activity"/>
    <property type="evidence" value="ECO:0007669"/>
    <property type="project" value="UniProtKB-ARBA"/>
</dbReference>
<keyword evidence="1" id="KW-1133">Transmembrane helix</keyword>
<dbReference type="Proteomes" id="UP000219612">
    <property type="component" value="Unassembled WGS sequence"/>
</dbReference>
<sequence length="267" mass="27944">MKALILIVTFVVADLLLAPLLAAAGGHWFTGLLTGFAVAALVLLLYRLLVRRLEHEEPPLARFRPLAWQGFAIGVGAFALVIAVIAIFGGYRIAGWGSAGDMVATFGMMTGIAVLEEVLFRGVLFRLLERWGGTVVALAGSGLLFGALHLLNPHATIWGALAIAAEAGLMLGAAYALTRSLWLPIGLHLGWNFAESGLFGATVSGSDGTAGGLLRGVAHGPAAISGGEFGPEASVFAILAGLILTYLFLRRASFVPARFGPSRTLRR</sequence>
<evidence type="ECO:0000256" key="1">
    <source>
        <dbReference type="SAM" id="Phobius"/>
    </source>
</evidence>
<feature type="transmembrane region" description="Helical" evidence="1">
    <location>
        <begin position="157"/>
        <end position="177"/>
    </location>
</feature>
<dbReference type="OrthoDB" id="193898at2"/>
<keyword evidence="1" id="KW-0812">Transmembrane</keyword>
<feature type="transmembrane region" description="Helical" evidence="1">
    <location>
        <begin position="103"/>
        <end position="124"/>
    </location>
</feature>
<dbReference type="AlphaFoldDB" id="A0A285HN83"/>
<keyword evidence="4" id="KW-1185">Reference proteome</keyword>
<dbReference type="GO" id="GO:0080120">
    <property type="term" value="P:CAAX-box protein maturation"/>
    <property type="evidence" value="ECO:0007669"/>
    <property type="project" value="UniProtKB-ARBA"/>
</dbReference>
<evidence type="ECO:0000313" key="3">
    <source>
        <dbReference type="EMBL" id="SNY37124.1"/>
    </source>
</evidence>
<reference evidence="3 4" key="1">
    <citation type="submission" date="2017-09" db="EMBL/GenBank/DDBJ databases">
        <authorList>
            <person name="Ehlers B."/>
            <person name="Leendertz F.H."/>
        </authorList>
    </citation>
    <scope>NUCLEOTIDE SEQUENCE [LARGE SCALE GENOMIC DNA]</scope>
    <source>
        <strain evidence="3 4">CGMCC 4.6857</strain>
    </source>
</reference>
<dbReference type="RefSeq" id="WP_097320404.1">
    <property type="nucleotide sequence ID" value="NZ_OBDY01000005.1"/>
</dbReference>
<feature type="domain" description="CAAX prenyl protease 2/Lysostaphin resistance protein A-like" evidence="2">
    <location>
        <begin position="102"/>
        <end position="193"/>
    </location>
</feature>
<dbReference type="PANTHER" id="PTHR39430">
    <property type="entry name" value="MEMBRANE-ASSOCIATED PROTEASE-RELATED"/>
    <property type="match status" value="1"/>
</dbReference>
<name>A0A285HN83_9ACTN</name>
<dbReference type="InterPro" id="IPR003675">
    <property type="entry name" value="Rce1/LyrA-like_dom"/>
</dbReference>
<dbReference type="PANTHER" id="PTHR39430:SF1">
    <property type="entry name" value="PROTEASE"/>
    <property type="match status" value="1"/>
</dbReference>
<evidence type="ECO:0000313" key="4">
    <source>
        <dbReference type="Proteomes" id="UP000219612"/>
    </source>
</evidence>
<feature type="transmembrane region" description="Helical" evidence="1">
    <location>
        <begin position="131"/>
        <end position="151"/>
    </location>
</feature>
<proteinExistence type="predicted"/>
<feature type="transmembrane region" description="Helical" evidence="1">
    <location>
        <begin position="32"/>
        <end position="50"/>
    </location>
</feature>
<evidence type="ECO:0000259" key="2">
    <source>
        <dbReference type="Pfam" id="PF02517"/>
    </source>
</evidence>
<accession>A0A285HN83</accession>